<feature type="region of interest" description="Disordered" evidence="4">
    <location>
        <begin position="285"/>
        <end position="305"/>
    </location>
</feature>
<reference evidence="6" key="1">
    <citation type="submission" date="2025-08" db="UniProtKB">
        <authorList>
            <consortium name="Ensembl"/>
        </authorList>
    </citation>
    <scope>IDENTIFICATION</scope>
</reference>
<protein>
    <submittedName>
        <fullName evidence="6">Syncoilin, intermediate filament protein</fullName>
    </submittedName>
</protein>
<feature type="coiled-coil region" evidence="3">
    <location>
        <begin position="158"/>
        <end position="185"/>
    </location>
</feature>
<dbReference type="PANTHER" id="PTHR47147">
    <property type="entry name" value="SYNCOILIN"/>
    <property type="match status" value="1"/>
</dbReference>
<dbReference type="PANTHER" id="PTHR47147:SF1">
    <property type="entry name" value="SYNCOILIN"/>
    <property type="match status" value="1"/>
</dbReference>
<organism evidence="6 7">
    <name type="scientific">Astyanax mexicanus</name>
    <name type="common">Blind cave fish</name>
    <name type="synonym">Astyanax fasciatus mexicanus</name>
    <dbReference type="NCBI Taxonomy" id="7994"/>
    <lineage>
        <taxon>Eukaryota</taxon>
        <taxon>Metazoa</taxon>
        <taxon>Chordata</taxon>
        <taxon>Craniata</taxon>
        <taxon>Vertebrata</taxon>
        <taxon>Euteleostomi</taxon>
        <taxon>Actinopterygii</taxon>
        <taxon>Neopterygii</taxon>
        <taxon>Teleostei</taxon>
        <taxon>Ostariophysi</taxon>
        <taxon>Characiformes</taxon>
        <taxon>Characoidei</taxon>
        <taxon>Acestrorhamphidae</taxon>
        <taxon>Acestrorhamphinae</taxon>
        <taxon>Astyanax</taxon>
    </lineage>
</organism>
<feature type="domain" description="IF rod" evidence="5">
    <location>
        <begin position="146"/>
        <end position="445"/>
    </location>
</feature>
<dbReference type="AlphaFoldDB" id="A0A8B9LJP1"/>
<dbReference type="Proteomes" id="UP000694621">
    <property type="component" value="Unplaced"/>
</dbReference>
<evidence type="ECO:0000256" key="4">
    <source>
        <dbReference type="SAM" id="MobiDB-lite"/>
    </source>
</evidence>
<dbReference type="SMART" id="SM01391">
    <property type="entry name" value="Filament"/>
    <property type="match status" value="1"/>
</dbReference>
<sequence length="470" mass="54856">MERLKMESEDSKYEQAYGPLSESEGKFQSLFIEEEDEDYFEDCLDEIEAAFALPSESMDYSQKCREALQAEFNGLMRQMLAQLDDFDATHETKSTPPAFFTESEHVLGSNGFEEVSKFENTDPEAAVSMVVDESEGYITEAGPETSTVTDMKELGTSFESCIEEVSQLERRKEELVQELLELEKPMAEEVQALRAELRDAKNLLSKALVGRQSLQEEMRVVKRRLFFAARDCAQSQLALATQQKEVEQFNQAQDEMKTHVEKLTEEIAQLHSEHQNQLQALQNQKENITQESSKDKTRSYLSQGRRASSDVQQYLQEGIKALEEWYEPRLVALLKRRETSAEAVCKSREQCQELRAQLGPLKEEQQRLGLERARLEERIHLMERQRKENVEQYRETIDLLEESSRELKTELQIQINKIKEVEKIKNSLVKQLYFYRQVLYTNNSIKHPNFTCNYMYFCKYIEQLCIYFVS</sequence>
<proteinExistence type="predicted"/>
<dbReference type="InterPro" id="IPR039008">
    <property type="entry name" value="IF_rod_dom"/>
</dbReference>
<evidence type="ECO:0000256" key="3">
    <source>
        <dbReference type="SAM" id="Coils"/>
    </source>
</evidence>
<accession>A0A8B9LJP1</accession>
<evidence type="ECO:0000256" key="2">
    <source>
        <dbReference type="ARBA" id="ARBA00023054"/>
    </source>
</evidence>
<feature type="coiled-coil region" evidence="3">
    <location>
        <begin position="365"/>
        <end position="424"/>
    </location>
</feature>
<dbReference type="InterPro" id="IPR027702">
    <property type="entry name" value="Syncoilin"/>
</dbReference>
<dbReference type="Ensembl" id="ENSAMXT00005055546.1">
    <property type="protein sequence ID" value="ENSAMXP00005051286.1"/>
    <property type="gene ID" value="ENSAMXG00005023186.1"/>
</dbReference>
<evidence type="ECO:0000313" key="6">
    <source>
        <dbReference type="Ensembl" id="ENSAMXP00005051286.1"/>
    </source>
</evidence>
<name>A0A8B9LJP1_ASTMX</name>
<evidence type="ECO:0000313" key="7">
    <source>
        <dbReference type="Proteomes" id="UP000694621"/>
    </source>
</evidence>
<keyword evidence="2 3" id="KW-0175">Coiled coil</keyword>
<evidence type="ECO:0000256" key="1">
    <source>
        <dbReference type="ARBA" id="ARBA00022754"/>
    </source>
</evidence>
<feature type="compositionally biased region" description="Basic and acidic residues" evidence="4">
    <location>
        <begin position="1"/>
        <end position="13"/>
    </location>
</feature>
<dbReference type="Gene3D" id="1.20.5.170">
    <property type="match status" value="1"/>
</dbReference>
<evidence type="ECO:0000259" key="5">
    <source>
        <dbReference type="SMART" id="SM01391"/>
    </source>
</evidence>
<feature type="region of interest" description="Disordered" evidence="4">
    <location>
        <begin position="1"/>
        <end position="21"/>
    </location>
</feature>
<dbReference type="Pfam" id="PF00038">
    <property type="entry name" value="Filament"/>
    <property type="match status" value="1"/>
</dbReference>
<keyword evidence="1" id="KW-0403">Intermediate filament</keyword>
<dbReference type="GO" id="GO:0005882">
    <property type="term" value="C:intermediate filament"/>
    <property type="evidence" value="ECO:0007669"/>
    <property type="project" value="UniProtKB-KW"/>
</dbReference>